<dbReference type="SUPFAM" id="SSF57701">
    <property type="entry name" value="Zn2/Cys6 DNA-binding domain"/>
    <property type="match status" value="1"/>
</dbReference>
<dbReference type="GO" id="GO:0006351">
    <property type="term" value="P:DNA-templated transcription"/>
    <property type="evidence" value="ECO:0007669"/>
    <property type="project" value="InterPro"/>
</dbReference>
<keyword evidence="7" id="KW-1185">Reference proteome</keyword>
<evidence type="ECO:0000256" key="3">
    <source>
        <dbReference type="ARBA" id="ARBA00023163"/>
    </source>
</evidence>
<dbReference type="InterPro" id="IPR007219">
    <property type="entry name" value="XnlR_reg_dom"/>
</dbReference>
<dbReference type="CDD" id="cd12148">
    <property type="entry name" value="fungal_TF_MHR"/>
    <property type="match status" value="1"/>
</dbReference>
<dbReference type="OrthoDB" id="2283488at2759"/>
<keyword evidence="1" id="KW-0479">Metal-binding</keyword>
<keyword evidence="3" id="KW-0804">Transcription</keyword>
<sequence>MSFAPARPSKRYRPHVPLDRRKRAAQACISCRDGKKKCVMTAANQCRTCTLAGRTCVFRPISEPQSNTLSRDLPKGNIPSSPGSLDWATIAMNVSRGFHEKFPRVNLDDEQFQIIAQLSMEAIYKNQNELVTEKGGHGGEPSASSQQTSLPIIDSETQNVEPPAAKVIENLISASHARFLEAISDVIPPIKDQPHDNYNQIGSLASEKTAMVLHKAIDHLPSFEDAKVLIDTFFTFVESNWYYLDEEWFRDLFTDVYQGNIAAPQPRQCTIVCLVFLVLALGSSFKHLSETDKLLAINGEIPGSFYFAQAMELIQKVIAANTIESTICCLLTSFYLLATEDISHHHVYLGLALNLAVVQSLHCEGTRNDETPREREMKVRLFWTIYSIERQTSRIMGLPMLLRLDDVAASLPQKKWDLDKDDLHRIDRFVAYIQLTILLDEFTVAGPIEQSSTTYKWACSKQESSRLSIPAYLDGVQESLFRPHAHLNILYNLNWVAIGRGALLRLVRRQIRPSTADTMSLGDDGTHLRSQELAHRCIEAARTTTDWIVQLQSRNLLAKFSFMDLHACSSAVIILLLNVLLHPDNHQLLAISHGIDALRFMAGGSMLATKALRLAERLQQGVYQATGLAYEEIIPSRPPLLTPTIDQHFPHESTLGAERNALSTAALDDGMDNHVAPNATPLDLDIFTDLETFFLDCSEQNRHLFGFDGFESAFASEGV</sequence>
<keyword evidence="4" id="KW-0539">Nucleus</keyword>
<evidence type="ECO:0000256" key="4">
    <source>
        <dbReference type="ARBA" id="ARBA00023242"/>
    </source>
</evidence>
<dbReference type="EMBL" id="JH725166">
    <property type="protein sequence ID" value="EJP65025.1"/>
    <property type="molecule type" value="Genomic_DNA"/>
</dbReference>
<dbReference type="GO" id="GO:0008270">
    <property type="term" value="F:zinc ion binding"/>
    <property type="evidence" value="ECO:0007669"/>
    <property type="project" value="InterPro"/>
</dbReference>
<dbReference type="SMART" id="SM00066">
    <property type="entry name" value="GAL4"/>
    <property type="match status" value="1"/>
</dbReference>
<evidence type="ECO:0000259" key="5">
    <source>
        <dbReference type="PROSITE" id="PS00463"/>
    </source>
</evidence>
<dbReference type="HOGENOM" id="CLU_023457_0_0_1"/>
<name>J4W3M7_BEAB2</name>
<dbReference type="GeneID" id="19889212"/>
<dbReference type="InterPro" id="IPR036864">
    <property type="entry name" value="Zn2-C6_fun-type_DNA-bd_sf"/>
</dbReference>
<dbReference type="PANTHER" id="PTHR47424">
    <property type="entry name" value="REGULATORY PROTEIN GAL4"/>
    <property type="match status" value="1"/>
</dbReference>
<dbReference type="CDD" id="cd00067">
    <property type="entry name" value="GAL4"/>
    <property type="match status" value="1"/>
</dbReference>
<dbReference type="InterPro" id="IPR051127">
    <property type="entry name" value="Fungal_SecMet_Regulators"/>
</dbReference>
<dbReference type="GO" id="GO:0000981">
    <property type="term" value="F:DNA-binding transcription factor activity, RNA polymerase II-specific"/>
    <property type="evidence" value="ECO:0007669"/>
    <property type="project" value="InterPro"/>
</dbReference>
<dbReference type="InParanoid" id="J4W3M7"/>
<dbReference type="Proteomes" id="UP000002762">
    <property type="component" value="Unassembled WGS sequence"/>
</dbReference>
<evidence type="ECO:0000313" key="7">
    <source>
        <dbReference type="Proteomes" id="UP000002762"/>
    </source>
</evidence>
<proteinExistence type="predicted"/>
<organism evidence="6 7">
    <name type="scientific">Beauveria bassiana (strain ARSEF 2860)</name>
    <name type="common">White muscardine disease fungus</name>
    <name type="synonym">Tritirachium shiotae</name>
    <dbReference type="NCBI Taxonomy" id="655819"/>
    <lineage>
        <taxon>Eukaryota</taxon>
        <taxon>Fungi</taxon>
        <taxon>Dikarya</taxon>
        <taxon>Ascomycota</taxon>
        <taxon>Pezizomycotina</taxon>
        <taxon>Sordariomycetes</taxon>
        <taxon>Hypocreomycetidae</taxon>
        <taxon>Hypocreales</taxon>
        <taxon>Cordycipitaceae</taxon>
        <taxon>Beauveria</taxon>
    </lineage>
</organism>
<protein>
    <submittedName>
        <fullName evidence="6">C6 transcription factor (PrnA)</fullName>
    </submittedName>
</protein>
<evidence type="ECO:0000313" key="6">
    <source>
        <dbReference type="EMBL" id="EJP65025.1"/>
    </source>
</evidence>
<evidence type="ECO:0000256" key="1">
    <source>
        <dbReference type="ARBA" id="ARBA00022723"/>
    </source>
</evidence>
<evidence type="ECO:0000256" key="2">
    <source>
        <dbReference type="ARBA" id="ARBA00023015"/>
    </source>
</evidence>
<dbReference type="PANTHER" id="PTHR47424:SF6">
    <property type="entry name" value="PROLINE UTILIZATION TRANS-ACTIVATOR"/>
    <property type="match status" value="1"/>
</dbReference>
<dbReference type="RefSeq" id="XP_008599519.1">
    <property type="nucleotide sequence ID" value="XM_008601297.1"/>
</dbReference>
<feature type="domain" description="Zn(2)-C6 fungal-type" evidence="5">
    <location>
        <begin position="27"/>
        <end position="56"/>
    </location>
</feature>
<reference evidence="6 7" key="1">
    <citation type="journal article" date="2012" name="Sci. Rep.">
        <title>Genomic perspectives on the evolution of fungal entomopathogenicity in Beauveria bassiana.</title>
        <authorList>
            <person name="Xiao G."/>
            <person name="Ying S.H."/>
            <person name="Zheng P."/>
            <person name="Wang Z.L."/>
            <person name="Zhang S."/>
            <person name="Xie X.Q."/>
            <person name="Shang Y."/>
            <person name="St Leger R.J."/>
            <person name="Zhao G.P."/>
            <person name="Wang C."/>
            <person name="Feng M.G."/>
        </authorList>
    </citation>
    <scope>NUCLEOTIDE SEQUENCE [LARGE SCALE GENOMIC DNA]</scope>
    <source>
        <strain evidence="6 7">ARSEF 2860</strain>
    </source>
</reference>
<gene>
    <name evidence="6" type="ORF">BBA_06200</name>
</gene>
<dbReference type="SMART" id="SM00906">
    <property type="entry name" value="Fungal_trans"/>
    <property type="match status" value="1"/>
</dbReference>
<dbReference type="PROSITE" id="PS00463">
    <property type="entry name" value="ZN2_CY6_FUNGAL_1"/>
    <property type="match status" value="1"/>
</dbReference>
<dbReference type="Pfam" id="PF04082">
    <property type="entry name" value="Fungal_trans"/>
    <property type="match status" value="1"/>
</dbReference>
<accession>J4W3M7</accession>
<dbReference type="GO" id="GO:0003677">
    <property type="term" value="F:DNA binding"/>
    <property type="evidence" value="ECO:0007669"/>
    <property type="project" value="InterPro"/>
</dbReference>
<keyword evidence="2" id="KW-0805">Transcription regulation</keyword>
<dbReference type="AlphaFoldDB" id="J4W3M7"/>
<dbReference type="InterPro" id="IPR001138">
    <property type="entry name" value="Zn2Cys6_DnaBD"/>
</dbReference>